<accession>A0A9W9Y076</accession>
<dbReference type="Proteomes" id="UP001149954">
    <property type="component" value="Unassembled WGS sequence"/>
</dbReference>
<evidence type="ECO:0000313" key="2">
    <source>
        <dbReference type="Proteomes" id="UP001149954"/>
    </source>
</evidence>
<proteinExistence type="predicted"/>
<dbReference type="EMBL" id="JAPWDS010000002">
    <property type="protein sequence ID" value="KAJ5513466.1"/>
    <property type="molecule type" value="Genomic_DNA"/>
</dbReference>
<comment type="caution">
    <text evidence="1">The sequence shown here is derived from an EMBL/GenBank/DDBJ whole genome shotgun (WGS) entry which is preliminary data.</text>
</comment>
<reference evidence="1" key="2">
    <citation type="journal article" date="2023" name="IMA Fungus">
        <title>Comparative genomic study of the Penicillium genus elucidates a diverse pangenome and 15 lateral gene transfer events.</title>
        <authorList>
            <person name="Petersen C."/>
            <person name="Sorensen T."/>
            <person name="Nielsen M.R."/>
            <person name="Sondergaard T.E."/>
            <person name="Sorensen J.L."/>
            <person name="Fitzpatrick D.A."/>
            <person name="Frisvad J.C."/>
            <person name="Nielsen K.L."/>
        </authorList>
    </citation>
    <scope>NUCLEOTIDE SEQUENCE</scope>
    <source>
        <strain evidence="1">IBT 29495</strain>
    </source>
</reference>
<evidence type="ECO:0000313" key="1">
    <source>
        <dbReference type="EMBL" id="KAJ5513466.1"/>
    </source>
</evidence>
<gene>
    <name evidence="1" type="ORF">N7463_003018</name>
</gene>
<name>A0A9W9Y076_9EURO</name>
<organism evidence="1 2">
    <name type="scientific">Penicillium fimorum</name>
    <dbReference type="NCBI Taxonomy" id="1882269"/>
    <lineage>
        <taxon>Eukaryota</taxon>
        <taxon>Fungi</taxon>
        <taxon>Dikarya</taxon>
        <taxon>Ascomycota</taxon>
        <taxon>Pezizomycotina</taxon>
        <taxon>Eurotiomycetes</taxon>
        <taxon>Eurotiomycetidae</taxon>
        <taxon>Eurotiales</taxon>
        <taxon>Aspergillaceae</taxon>
        <taxon>Penicillium</taxon>
    </lineage>
</organism>
<dbReference type="OrthoDB" id="4364081at2759"/>
<dbReference type="AlphaFoldDB" id="A0A9W9Y076"/>
<sequence>MPERMLDRCPFIVNSKRMVDPEDVTALWITIDFPEAMKHTHSDEQLMEFVVQQIQSHNTGIFTSAQHYQRHFCLSLPIVKFPKEESFIDFMAQAETLALWWLREIRAHKVLLDREVLFL</sequence>
<keyword evidence="2" id="KW-1185">Reference proteome</keyword>
<protein>
    <submittedName>
        <fullName evidence="1">Uncharacterized protein</fullName>
    </submittedName>
</protein>
<reference evidence="1" key="1">
    <citation type="submission" date="2022-12" db="EMBL/GenBank/DDBJ databases">
        <authorList>
            <person name="Petersen C."/>
        </authorList>
    </citation>
    <scope>NUCLEOTIDE SEQUENCE</scope>
    <source>
        <strain evidence="1">IBT 29495</strain>
    </source>
</reference>